<feature type="compositionally biased region" description="Polar residues" evidence="1">
    <location>
        <begin position="28"/>
        <end position="55"/>
    </location>
</feature>
<evidence type="ECO:0000313" key="5">
    <source>
        <dbReference type="Proteomes" id="UP000747542"/>
    </source>
</evidence>
<dbReference type="Proteomes" id="UP000747542">
    <property type="component" value="Unassembled WGS sequence"/>
</dbReference>
<feature type="region of interest" description="Disordered" evidence="1">
    <location>
        <begin position="93"/>
        <end position="112"/>
    </location>
</feature>
<feature type="compositionally biased region" description="Basic and acidic residues" evidence="1">
    <location>
        <begin position="58"/>
        <end position="68"/>
    </location>
</feature>
<sequence>MCIRVAVLGVMVVMSTAMPRASTLPPLANTTSQYHPPSSLTSNESLTEAPTSTGVVSDPKHDTPDTWKEVGTVTPLGDVDMDISDEVHTTPPLMTATSSAGPGASEGTSKTVPTRMDQLVRCQCGPEQVLTADGCRSSTGIYIDGESKYDFPTKKLMTDLNVIVHDLHCAVDDDHREMNFTKGQFFLRDRGDIVLNDAAGYLSGLRINNYCVIHYLDYGENLTWMLKACIPPPSVPRCCPPGEALKDTLCHPAHSPDLLMPPIAAGTEKKSVEWPVIRNHYSPVTCTQDPMKTLSLNSKDSVLVAIPTGMVHIWDQPETVLKKIYSFPPDFCVDGQQNPNGSVTYSANLCYSNPRELHHKKCDGKICVRKCCKLGEIMNSSIHRCVPNGNITFIPPFTSRPPSYETVTGLALCSPQTRIKNFTLDGSGYITYRKQSLSPTEYCMDTFFDGFNKYETSALGCVNFLTTLDNVREILYPICQFISLFFMSLTVVCYCKVPELLKNGGWYQLWHVLSLILAFSSNICQSFLNYNMSKMSCIAIGALPDTSLPAVYQFGSTRSMHLEDHLQLDEMSRFLYFYGPIALLFIFNIIFIALTYWNYKVIEENSAVLRNLSKDESGNESATAMRTSMEQTYRRRDYIADFKQQFSLLVIMCTCWVTEIISWKVPPPELWAVTDVLNTLQGFFIMVIFLANKSKRRQLKKKYPGIFVAAKQLFLVLQKVASFIMCKNINGRSFSSDNCITSQVSRKLSTSSIVSNFSTLTSSLKHSSASSFHVTSIVRNGTKRSSSVNETENGIITISHSPLSSSPSGESESSCPCVWDNRYAAEPNCMSSSEC</sequence>
<dbReference type="PANTHER" id="PTHR46953:SF1">
    <property type="entry name" value="G-PROTEIN COUPLED RECEPTOR MTH-LIKE 1-RELATED"/>
    <property type="match status" value="1"/>
</dbReference>
<protein>
    <submittedName>
        <fullName evidence="4">G-protein coupled receptor Mth-like 10-like 1</fullName>
    </submittedName>
</protein>
<keyword evidence="3" id="KW-0732">Signal</keyword>
<evidence type="ECO:0000313" key="4">
    <source>
        <dbReference type="EMBL" id="KAG7164467.1"/>
    </source>
</evidence>
<feature type="transmembrane region" description="Helical" evidence="2">
    <location>
        <begin position="575"/>
        <end position="597"/>
    </location>
</feature>
<name>A0A8J5MV46_HOMAM</name>
<keyword evidence="2" id="KW-0812">Transmembrane</keyword>
<keyword evidence="4" id="KW-0675">Receptor</keyword>
<comment type="caution">
    <text evidence="4">The sequence shown here is derived from an EMBL/GenBank/DDBJ whole genome shotgun (WGS) entry which is preliminary data.</text>
</comment>
<feature type="compositionally biased region" description="Polar residues" evidence="1">
    <location>
        <begin position="95"/>
        <end position="112"/>
    </location>
</feature>
<dbReference type="PANTHER" id="PTHR46953">
    <property type="entry name" value="G-PROTEIN COUPLED RECEPTOR MTH-LIKE 1-RELATED"/>
    <property type="match status" value="1"/>
</dbReference>
<dbReference type="EMBL" id="JAHLQT010025476">
    <property type="protein sequence ID" value="KAG7164467.1"/>
    <property type="molecule type" value="Genomic_DNA"/>
</dbReference>
<accession>A0A8J5MV46</accession>
<dbReference type="InterPro" id="IPR052808">
    <property type="entry name" value="GPCR_Mth-like"/>
</dbReference>
<feature type="transmembrane region" description="Helical" evidence="2">
    <location>
        <begin position="646"/>
        <end position="665"/>
    </location>
</feature>
<feature type="signal peptide" evidence="3">
    <location>
        <begin position="1"/>
        <end position="23"/>
    </location>
</feature>
<reference evidence="4" key="1">
    <citation type="journal article" date="2021" name="Sci. Adv.">
        <title>The American lobster genome reveals insights on longevity, neural, and immune adaptations.</title>
        <authorList>
            <person name="Polinski J.M."/>
            <person name="Zimin A.V."/>
            <person name="Clark K.F."/>
            <person name="Kohn A.B."/>
            <person name="Sadowski N."/>
            <person name="Timp W."/>
            <person name="Ptitsyn A."/>
            <person name="Khanna P."/>
            <person name="Romanova D.Y."/>
            <person name="Williams P."/>
            <person name="Greenwood S.J."/>
            <person name="Moroz L.L."/>
            <person name="Walt D.R."/>
            <person name="Bodnar A.G."/>
        </authorList>
    </citation>
    <scope>NUCLEOTIDE SEQUENCE</scope>
    <source>
        <strain evidence="4">GMGI-L3</strain>
    </source>
</reference>
<feature type="transmembrane region" description="Helical" evidence="2">
    <location>
        <begin position="671"/>
        <end position="691"/>
    </location>
</feature>
<organism evidence="4 5">
    <name type="scientific">Homarus americanus</name>
    <name type="common">American lobster</name>
    <dbReference type="NCBI Taxonomy" id="6706"/>
    <lineage>
        <taxon>Eukaryota</taxon>
        <taxon>Metazoa</taxon>
        <taxon>Ecdysozoa</taxon>
        <taxon>Arthropoda</taxon>
        <taxon>Crustacea</taxon>
        <taxon>Multicrustacea</taxon>
        <taxon>Malacostraca</taxon>
        <taxon>Eumalacostraca</taxon>
        <taxon>Eucarida</taxon>
        <taxon>Decapoda</taxon>
        <taxon>Pleocyemata</taxon>
        <taxon>Astacidea</taxon>
        <taxon>Nephropoidea</taxon>
        <taxon>Nephropidae</taxon>
        <taxon>Homarus</taxon>
    </lineage>
</organism>
<dbReference type="Gene3D" id="1.20.1070.10">
    <property type="entry name" value="Rhodopsin 7-helix transmembrane proteins"/>
    <property type="match status" value="1"/>
</dbReference>
<proteinExistence type="predicted"/>
<dbReference type="AlphaFoldDB" id="A0A8J5MV46"/>
<keyword evidence="2" id="KW-1133">Transmembrane helix</keyword>
<evidence type="ECO:0000256" key="1">
    <source>
        <dbReference type="SAM" id="MobiDB-lite"/>
    </source>
</evidence>
<evidence type="ECO:0000256" key="3">
    <source>
        <dbReference type="SAM" id="SignalP"/>
    </source>
</evidence>
<gene>
    <name evidence="4" type="primary">mthl10-L1</name>
    <name evidence="4" type="ORF">Hamer_G003675</name>
</gene>
<keyword evidence="5" id="KW-1185">Reference proteome</keyword>
<feature type="region of interest" description="Disordered" evidence="1">
    <location>
        <begin position="28"/>
        <end position="78"/>
    </location>
</feature>
<feature type="chain" id="PRO_5035281802" evidence="3">
    <location>
        <begin position="24"/>
        <end position="835"/>
    </location>
</feature>
<keyword evidence="2" id="KW-0472">Membrane</keyword>
<evidence type="ECO:0000256" key="2">
    <source>
        <dbReference type="SAM" id="Phobius"/>
    </source>
</evidence>